<comment type="caution">
    <text evidence="2">The sequence shown here is derived from an EMBL/GenBank/DDBJ whole genome shotgun (WGS) entry which is preliminary data.</text>
</comment>
<protein>
    <submittedName>
        <fullName evidence="2">Uncharacterized protein</fullName>
    </submittedName>
</protein>
<name>A0ABS9Z5C6_9HYPH</name>
<evidence type="ECO:0000313" key="2">
    <source>
        <dbReference type="EMBL" id="MCI4682838.1"/>
    </source>
</evidence>
<reference evidence="2" key="1">
    <citation type="journal article" date="2022" name="ISME J.">
        <title>Identification of active gaseous-alkane degraders at natural gas seeps.</title>
        <authorList>
            <person name="Farhan Ul Haque M."/>
            <person name="Hernandez M."/>
            <person name="Crombie A.T."/>
            <person name="Murrell J.C."/>
        </authorList>
    </citation>
    <scope>NUCLEOTIDE SEQUENCE</scope>
    <source>
        <strain evidence="2">PC2</strain>
    </source>
</reference>
<dbReference type="Proteomes" id="UP001139104">
    <property type="component" value="Unassembled WGS sequence"/>
</dbReference>
<dbReference type="RefSeq" id="WP_243066826.1">
    <property type="nucleotide sequence ID" value="NZ_JAIVFK010000010.1"/>
</dbReference>
<proteinExistence type="predicted"/>
<dbReference type="EMBL" id="JAIVFP010000001">
    <property type="protein sequence ID" value="MCI4682838.1"/>
    <property type="molecule type" value="Genomic_DNA"/>
</dbReference>
<evidence type="ECO:0000313" key="3">
    <source>
        <dbReference type="Proteomes" id="UP001139104"/>
    </source>
</evidence>
<feature type="region of interest" description="Disordered" evidence="1">
    <location>
        <begin position="87"/>
        <end position="114"/>
    </location>
</feature>
<gene>
    <name evidence="2" type="ORF">K2U94_08675</name>
</gene>
<organism evidence="2 3">
    <name type="scientific">Candidatus Rhodoblastus alkanivorans</name>
    <dbReference type="NCBI Taxonomy" id="2954117"/>
    <lineage>
        <taxon>Bacteria</taxon>
        <taxon>Pseudomonadati</taxon>
        <taxon>Pseudomonadota</taxon>
        <taxon>Alphaproteobacteria</taxon>
        <taxon>Hyphomicrobiales</taxon>
        <taxon>Rhodoblastaceae</taxon>
        <taxon>Rhodoblastus</taxon>
    </lineage>
</organism>
<sequence length="114" mass="12011">MAKLVENPEVATVALASLVKMISLLVAELVVGTHHDNIDLVESNVRAKLFASVDGVSSEATAAGVALAHRLVEPVLRDLRARAEARLREEEAEGDANPAEAPSALPKVAPSRLN</sequence>
<keyword evidence="3" id="KW-1185">Reference proteome</keyword>
<accession>A0ABS9Z5C6</accession>
<evidence type="ECO:0000256" key="1">
    <source>
        <dbReference type="SAM" id="MobiDB-lite"/>
    </source>
</evidence>